<comment type="similarity">
    <text evidence="7">Belongs to the major facilitator superfamily. DHA1 family. Polyamines/proton antiporter (TC 2.A.1.2.16) subfamily.</text>
</comment>
<sequence>MTTTDTTPITLAEAISRAPSPSPTPTVHGQSNQHYDEKTSSSETPAALDNQKVLVESPYPGSGTEQDPFVVGWLPGEKEDPYNWSNSYKWFQTALTAINTLCIAFASSAYSGATRQIYARFLVSEEVIILGISLCVLGFGVGPLLWAPLSEMYGRRPIFLVSYLPFALFHIGGACAQNIETILVTRFFAGTFGSAPLTNSGGTIADMWSIHERGTASALFALAPFLGPVLGPIVGGFTAESGWRNVFWVMFGFAMVTYIVSAICVPETYAPTLLRAKARKLQKESNNTIFYISKFDKINTKTKKEIFKINMTRPFVLLFKEPIVLCLSMYTAIVYGTLYLFFTAFPIVFQTTRGWSSGVGGLAFLGVGLGMLIGTALAPVNNKIYLRATRKSPTGRAPPEARLPMAMLGGALLPSAIFWFAFTSTPSVHWIVPILAGVPFGCGMLLVFSSIINYLIDCYLMYAASALAANTVLRSLLGAVFPLFSTYMYQNLGNAWASALVAFLSLACAPMPFLFYRYGAKIRARSKFSPNMPPAPPAPVAATASTSTENASKVAQPDSDSALEPEYAADAGLEEEKARQAELAKRKAGDQIV</sequence>
<evidence type="ECO:0000256" key="4">
    <source>
        <dbReference type="ARBA" id="ARBA00022692"/>
    </source>
</evidence>
<feature type="region of interest" description="Disordered" evidence="8">
    <location>
        <begin position="530"/>
        <end position="571"/>
    </location>
</feature>
<feature type="transmembrane region" description="Helical" evidence="9">
    <location>
        <begin position="90"/>
        <end position="110"/>
    </location>
</feature>
<keyword evidence="2" id="KW-0813">Transport</keyword>
<proteinExistence type="inferred from homology"/>
<feature type="transmembrane region" description="Helical" evidence="9">
    <location>
        <begin position="428"/>
        <end position="448"/>
    </location>
</feature>
<evidence type="ECO:0000256" key="2">
    <source>
        <dbReference type="ARBA" id="ARBA00022448"/>
    </source>
</evidence>
<dbReference type="InterPro" id="IPR036259">
    <property type="entry name" value="MFS_trans_sf"/>
</dbReference>
<feature type="transmembrane region" description="Helical" evidence="9">
    <location>
        <begin position="496"/>
        <end position="516"/>
    </location>
</feature>
<keyword evidence="6 9" id="KW-0472">Membrane</keyword>
<comment type="subcellular location">
    <subcellularLocation>
        <location evidence="1">Cell membrane</location>
        <topology evidence="1">Multi-pass membrane protein</topology>
    </subcellularLocation>
</comment>
<dbReference type="AlphaFoldDB" id="A0A0F7SQ19"/>
<keyword evidence="3" id="KW-1003">Cell membrane</keyword>
<feature type="domain" description="Major facilitator superfamily (MFS) profile" evidence="10">
    <location>
        <begin position="92"/>
        <end position="520"/>
    </location>
</feature>
<organism evidence="11">
    <name type="scientific">Phaffia rhodozyma</name>
    <name type="common">Yeast</name>
    <name type="synonym">Xanthophyllomyces dendrorhous</name>
    <dbReference type="NCBI Taxonomy" id="264483"/>
    <lineage>
        <taxon>Eukaryota</taxon>
        <taxon>Fungi</taxon>
        <taxon>Dikarya</taxon>
        <taxon>Basidiomycota</taxon>
        <taxon>Agaricomycotina</taxon>
        <taxon>Tremellomycetes</taxon>
        <taxon>Cystofilobasidiales</taxon>
        <taxon>Mrakiaceae</taxon>
        <taxon>Phaffia</taxon>
    </lineage>
</organism>
<evidence type="ECO:0000256" key="9">
    <source>
        <dbReference type="SAM" id="Phobius"/>
    </source>
</evidence>
<name>A0A0F7SQ19_PHARH</name>
<feature type="transmembrane region" description="Helical" evidence="9">
    <location>
        <begin position="401"/>
        <end position="422"/>
    </location>
</feature>
<keyword evidence="5 9" id="KW-1133">Transmembrane helix</keyword>
<dbReference type="SUPFAM" id="SSF103473">
    <property type="entry name" value="MFS general substrate transporter"/>
    <property type="match status" value="1"/>
</dbReference>
<dbReference type="CDD" id="cd17323">
    <property type="entry name" value="MFS_Tpo1_MDR_like"/>
    <property type="match status" value="1"/>
</dbReference>
<feature type="compositionally biased region" description="Low complexity" evidence="8">
    <location>
        <begin position="540"/>
        <end position="552"/>
    </location>
</feature>
<feature type="transmembrane region" description="Helical" evidence="9">
    <location>
        <begin position="246"/>
        <end position="270"/>
    </location>
</feature>
<evidence type="ECO:0000256" key="1">
    <source>
        <dbReference type="ARBA" id="ARBA00004651"/>
    </source>
</evidence>
<reference evidence="11" key="1">
    <citation type="submission" date="2014-08" db="EMBL/GenBank/DDBJ databases">
        <authorList>
            <person name="Sharma Rahul"/>
            <person name="Thines Marco"/>
        </authorList>
    </citation>
    <scope>NUCLEOTIDE SEQUENCE</scope>
</reference>
<dbReference type="InterPro" id="IPR011701">
    <property type="entry name" value="MFS"/>
</dbReference>
<feature type="transmembrane region" description="Helical" evidence="9">
    <location>
        <begin position="361"/>
        <end position="380"/>
    </location>
</feature>
<dbReference type="PANTHER" id="PTHR23502">
    <property type="entry name" value="MAJOR FACILITATOR SUPERFAMILY"/>
    <property type="match status" value="1"/>
</dbReference>
<dbReference type="Gene3D" id="1.20.1250.20">
    <property type="entry name" value="MFS general substrate transporter like domains"/>
    <property type="match status" value="1"/>
</dbReference>
<feature type="region of interest" description="Disordered" evidence="8">
    <location>
        <begin position="1"/>
        <end position="47"/>
    </location>
</feature>
<feature type="transmembrane region" description="Helical" evidence="9">
    <location>
        <begin position="460"/>
        <end position="484"/>
    </location>
</feature>
<evidence type="ECO:0000313" key="11">
    <source>
        <dbReference type="EMBL" id="CED82585.1"/>
    </source>
</evidence>
<evidence type="ECO:0000256" key="6">
    <source>
        <dbReference type="ARBA" id="ARBA00023136"/>
    </source>
</evidence>
<evidence type="ECO:0000259" key="10">
    <source>
        <dbReference type="PROSITE" id="PS50850"/>
    </source>
</evidence>
<dbReference type="EMBL" id="LN483124">
    <property type="protein sequence ID" value="CED82585.1"/>
    <property type="molecule type" value="Genomic_DNA"/>
</dbReference>
<dbReference type="FunFam" id="1.20.1250.20:FF:000011">
    <property type="entry name" value="MFS multidrug transporter, putative"/>
    <property type="match status" value="1"/>
</dbReference>
<dbReference type="GO" id="GO:0005886">
    <property type="term" value="C:plasma membrane"/>
    <property type="evidence" value="ECO:0007669"/>
    <property type="project" value="UniProtKB-SubCell"/>
</dbReference>
<feature type="transmembrane region" description="Helical" evidence="9">
    <location>
        <begin position="122"/>
        <end position="146"/>
    </location>
</feature>
<evidence type="ECO:0000256" key="5">
    <source>
        <dbReference type="ARBA" id="ARBA00022989"/>
    </source>
</evidence>
<dbReference type="PANTHER" id="PTHR23502:SF186">
    <property type="entry name" value="MAJOR FACILITATOR SUPERFAMILY (MFS) PROFILE DOMAIN-CONTAINING PROTEIN"/>
    <property type="match status" value="1"/>
</dbReference>
<evidence type="ECO:0000256" key="3">
    <source>
        <dbReference type="ARBA" id="ARBA00022475"/>
    </source>
</evidence>
<feature type="transmembrane region" description="Helical" evidence="9">
    <location>
        <begin position="323"/>
        <end position="349"/>
    </location>
</feature>
<feature type="transmembrane region" description="Helical" evidence="9">
    <location>
        <begin position="216"/>
        <end position="234"/>
    </location>
</feature>
<dbReference type="GO" id="GO:0022857">
    <property type="term" value="F:transmembrane transporter activity"/>
    <property type="evidence" value="ECO:0007669"/>
    <property type="project" value="InterPro"/>
</dbReference>
<protein>
    <submittedName>
        <fullName evidence="11">Synaptic vesicle transporter SVOP and related transporters (Major facilitator superfamily)</fullName>
    </submittedName>
</protein>
<accession>A0A0F7SQ19</accession>
<evidence type="ECO:0000256" key="8">
    <source>
        <dbReference type="SAM" id="MobiDB-lite"/>
    </source>
</evidence>
<dbReference type="InterPro" id="IPR020846">
    <property type="entry name" value="MFS_dom"/>
</dbReference>
<evidence type="ECO:0000256" key="7">
    <source>
        <dbReference type="ARBA" id="ARBA00038459"/>
    </source>
</evidence>
<dbReference type="Pfam" id="PF07690">
    <property type="entry name" value="MFS_1"/>
    <property type="match status" value="1"/>
</dbReference>
<keyword evidence="4 9" id="KW-0812">Transmembrane</keyword>
<dbReference type="PROSITE" id="PS50850">
    <property type="entry name" value="MFS"/>
    <property type="match status" value="1"/>
</dbReference>